<accession>A0ABR3PU01</accession>
<feature type="region of interest" description="Disordered" evidence="2">
    <location>
        <begin position="103"/>
        <end position="145"/>
    </location>
</feature>
<sequence length="145" mass="15717">MAPKPQSYYPSTLPDDHRLVRLGPPQGSGNFTCTDTAGAERLVEMPARVRRTAYAARGSFAIVQLYAAAGRVAGEIVHVVQGDEIKAWRRAGEWPAVFDVVESTSAPAAEPAVADDSDDEPLPENPNRRHVIVDESDSDEDSDDE</sequence>
<protein>
    <recommendedName>
        <fullName evidence="5">S1-like domain-containing protein</fullName>
    </recommendedName>
</protein>
<evidence type="ECO:0000313" key="4">
    <source>
        <dbReference type="Proteomes" id="UP001565368"/>
    </source>
</evidence>
<reference evidence="3 4" key="1">
    <citation type="submission" date="2023-08" db="EMBL/GenBank/DDBJ databases">
        <title>Annotated Genome Sequence of Vanrija albida AlHP1.</title>
        <authorList>
            <person name="Herzog R."/>
        </authorList>
    </citation>
    <scope>NUCLEOTIDE SEQUENCE [LARGE SCALE GENOMIC DNA]</scope>
    <source>
        <strain evidence="3 4">AlHP1</strain>
    </source>
</reference>
<comment type="caution">
    <text evidence="3">The sequence shown here is derived from an EMBL/GenBank/DDBJ whole genome shotgun (WGS) entry which is preliminary data.</text>
</comment>
<keyword evidence="4" id="KW-1185">Reference proteome</keyword>
<dbReference type="GeneID" id="95988651"/>
<organism evidence="3 4">
    <name type="scientific">Vanrija albida</name>
    <dbReference type="NCBI Taxonomy" id="181172"/>
    <lineage>
        <taxon>Eukaryota</taxon>
        <taxon>Fungi</taxon>
        <taxon>Dikarya</taxon>
        <taxon>Basidiomycota</taxon>
        <taxon>Agaricomycotina</taxon>
        <taxon>Tremellomycetes</taxon>
        <taxon>Trichosporonales</taxon>
        <taxon>Trichosporonaceae</taxon>
        <taxon>Vanrija</taxon>
    </lineage>
</organism>
<feature type="compositionally biased region" description="Acidic residues" evidence="2">
    <location>
        <begin position="134"/>
        <end position="145"/>
    </location>
</feature>
<dbReference type="EMBL" id="JBBXJM010000006">
    <property type="protein sequence ID" value="KAL1405928.1"/>
    <property type="molecule type" value="Genomic_DNA"/>
</dbReference>
<dbReference type="Gene3D" id="2.40.50.140">
    <property type="entry name" value="Nucleic acid-binding proteins"/>
    <property type="match status" value="1"/>
</dbReference>
<feature type="compositionally biased region" description="Acidic residues" evidence="2">
    <location>
        <begin position="113"/>
        <end position="122"/>
    </location>
</feature>
<keyword evidence="1" id="KW-0694">RNA-binding</keyword>
<dbReference type="InterPro" id="IPR001253">
    <property type="entry name" value="TIF_eIF-1A"/>
</dbReference>
<dbReference type="SMART" id="SM00652">
    <property type="entry name" value="eIF1a"/>
    <property type="match status" value="1"/>
</dbReference>
<dbReference type="SUPFAM" id="SSF50249">
    <property type="entry name" value="Nucleic acid-binding proteins"/>
    <property type="match status" value="1"/>
</dbReference>
<evidence type="ECO:0000256" key="1">
    <source>
        <dbReference type="ARBA" id="ARBA00022884"/>
    </source>
</evidence>
<name>A0ABR3PU01_9TREE</name>
<dbReference type="PANTHER" id="PTHR21641:SF0">
    <property type="entry name" value="RNA-BINDING PROTEIN EIF1AD-RELATED"/>
    <property type="match status" value="1"/>
</dbReference>
<evidence type="ECO:0000313" key="3">
    <source>
        <dbReference type="EMBL" id="KAL1405928.1"/>
    </source>
</evidence>
<evidence type="ECO:0008006" key="5">
    <source>
        <dbReference type="Google" id="ProtNLM"/>
    </source>
</evidence>
<gene>
    <name evidence="3" type="ORF">Q8F55_007608</name>
</gene>
<dbReference type="InterPro" id="IPR039294">
    <property type="entry name" value="EIF1AD"/>
</dbReference>
<dbReference type="InterPro" id="IPR012340">
    <property type="entry name" value="NA-bd_OB-fold"/>
</dbReference>
<proteinExistence type="predicted"/>
<evidence type="ECO:0000256" key="2">
    <source>
        <dbReference type="SAM" id="MobiDB-lite"/>
    </source>
</evidence>
<dbReference type="Proteomes" id="UP001565368">
    <property type="component" value="Unassembled WGS sequence"/>
</dbReference>
<dbReference type="RefSeq" id="XP_069205872.1">
    <property type="nucleotide sequence ID" value="XM_069356031.1"/>
</dbReference>
<dbReference type="PANTHER" id="PTHR21641">
    <property type="entry name" value="TRANSLATION INITIATION FACTOR-RELATED"/>
    <property type="match status" value="1"/>
</dbReference>